<keyword evidence="2" id="KW-1185">Reference proteome</keyword>
<gene>
    <name evidence="1" type="ORF">PGTG_21306</name>
</gene>
<dbReference type="HOGENOM" id="CLU_2513739_0_0_1"/>
<dbReference type="GeneID" id="13540470"/>
<organism evidence="1 2">
    <name type="scientific">Puccinia graminis f. sp. tritici (strain CRL 75-36-700-3 / race SCCL)</name>
    <name type="common">Black stem rust fungus</name>
    <dbReference type="NCBI Taxonomy" id="418459"/>
    <lineage>
        <taxon>Eukaryota</taxon>
        <taxon>Fungi</taxon>
        <taxon>Dikarya</taxon>
        <taxon>Basidiomycota</taxon>
        <taxon>Pucciniomycotina</taxon>
        <taxon>Pucciniomycetes</taxon>
        <taxon>Pucciniales</taxon>
        <taxon>Pucciniaceae</taxon>
        <taxon>Puccinia</taxon>
    </lineage>
</organism>
<evidence type="ECO:0000313" key="1">
    <source>
        <dbReference type="EMBL" id="EHS63014.1"/>
    </source>
</evidence>
<dbReference type="AlphaFoldDB" id="H6QR39"/>
<reference evidence="2" key="1">
    <citation type="journal article" date="2011" name="Proc. Natl. Acad. Sci. U.S.A.">
        <title>Obligate biotrophy features unraveled by the genomic analysis of rust fungi.</title>
        <authorList>
            <person name="Duplessis S."/>
            <person name="Cuomo C.A."/>
            <person name="Lin Y.-C."/>
            <person name="Aerts A."/>
            <person name="Tisserant E."/>
            <person name="Veneault-Fourrey C."/>
            <person name="Joly D.L."/>
            <person name="Hacquard S."/>
            <person name="Amselem J."/>
            <person name="Cantarel B.L."/>
            <person name="Chiu R."/>
            <person name="Coutinho P.M."/>
            <person name="Feau N."/>
            <person name="Field M."/>
            <person name="Frey P."/>
            <person name="Gelhaye E."/>
            <person name="Goldberg J."/>
            <person name="Grabherr M.G."/>
            <person name="Kodira C.D."/>
            <person name="Kohler A."/>
            <person name="Kuees U."/>
            <person name="Lindquist E.A."/>
            <person name="Lucas S.M."/>
            <person name="Mago R."/>
            <person name="Mauceli E."/>
            <person name="Morin E."/>
            <person name="Murat C."/>
            <person name="Pangilinan J.L."/>
            <person name="Park R."/>
            <person name="Pearson M."/>
            <person name="Quesneville H."/>
            <person name="Rouhier N."/>
            <person name="Sakthikumar S."/>
            <person name="Salamov A.A."/>
            <person name="Schmutz J."/>
            <person name="Selles B."/>
            <person name="Shapiro H."/>
            <person name="Tanguay P."/>
            <person name="Tuskan G.A."/>
            <person name="Henrissat B."/>
            <person name="Van de Peer Y."/>
            <person name="Rouze P."/>
            <person name="Ellis J.G."/>
            <person name="Dodds P.N."/>
            <person name="Schein J.E."/>
            <person name="Zhong S."/>
            <person name="Hamelin R.C."/>
            <person name="Grigoriev I.V."/>
            <person name="Szabo L.J."/>
            <person name="Martin F."/>
        </authorList>
    </citation>
    <scope>NUCLEOTIDE SEQUENCE [LARGE SCALE GENOMIC DNA]</scope>
    <source>
        <strain evidence="2">CRL 75-36-700-3 / race SCCL</strain>
    </source>
</reference>
<dbReference type="RefSeq" id="XP_003890018.1">
    <property type="nucleotide sequence ID" value="XM_003889969.1"/>
</dbReference>
<dbReference type="VEuPathDB" id="FungiDB:PGTG_21306"/>
<dbReference type="KEGG" id="pgr:PGTG_21306"/>
<dbReference type="InParanoid" id="H6QR39"/>
<sequence>MPHYLPVPASCWLRPIPPRAPASSDEVYLFVGGCFSSQANRYGVHTCSLVVEEGFYVHNTEAASSFDRLACSIGVGITGPALLDH</sequence>
<dbReference type="EMBL" id="DS178278">
    <property type="protein sequence ID" value="EHS63014.1"/>
    <property type="molecule type" value="Genomic_DNA"/>
</dbReference>
<evidence type="ECO:0000313" key="2">
    <source>
        <dbReference type="Proteomes" id="UP000008783"/>
    </source>
</evidence>
<protein>
    <submittedName>
        <fullName evidence="1">Uncharacterized protein</fullName>
    </submittedName>
</protein>
<proteinExistence type="predicted"/>
<accession>H6QR39</accession>
<dbReference type="Proteomes" id="UP000008783">
    <property type="component" value="Unassembled WGS sequence"/>
</dbReference>
<name>H6QR39_PUCGT</name>